<evidence type="ECO:0000256" key="5">
    <source>
        <dbReference type="ARBA" id="ARBA00023203"/>
    </source>
</evidence>
<evidence type="ECO:0000259" key="9">
    <source>
        <dbReference type="PROSITE" id="PS51757"/>
    </source>
</evidence>
<dbReference type="Gene3D" id="1.20.58.530">
    <property type="match status" value="1"/>
</dbReference>
<dbReference type="GO" id="GO:0005737">
    <property type="term" value="C:cytoplasm"/>
    <property type="evidence" value="ECO:0007669"/>
    <property type="project" value="TreeGrafter"/>
</dbReference>
<dbReference type="GO" id="GO:0051015">
    <property type="term" value="F:actin filament binding"/>
    <property type="evidence" value="ECO:0007669"/>
    <property type="project" value="TreeGrafter"/>
</dbReference>
<dbReference type="Pfam" id="PF00612">
    <property type="entry name" value="IQ"/>
    <property type="match status" value="2"/>
</dbReference>
<organism evidence="10 11">
    <name type="scientific">Catenaria anguillulae PL171</name>
    <dbReference type="NCBI Taxonomy" id="765915"/>
    <lineage>
        <taxon>Eukaryota</taxon>
        <taxon>Fungi</taxon>
        <taxon>Fungi incertae sedis</taxon>
        <taxon>Blastocladiomycota</taxon>
        <taxon>Blastocladiomycetes</taxon>
        <taxon>Blastocladiales</taxon>
        <taxon>Catenariaceae</taxon>
        <taxon>Catenaria</taxon>
    </lineage>
</organism>
<dbReference type="GO" id="GO:0000146">
    <property type="term" value="F:microfilament motor activity"/>
    <property type="evidence" value="ECO:0007669"/>
    <property type="project" value="TreeGrafter"/>
</dbReference>
<protein>
    <submittedName>
        <fullName evidence="10">p-loop containing nucleoside triphosphate hydrolase protein</fullName>
    </submittedName>
</protein>
<evidence type="ECO:0000256" key="6">
    <source>
        <dbReference type="PROSITE-ProRule" id="PRU00782"/>
    </source>
</evidence>
<dbReference type="OrthoDB" id="6108017at2759"/>
<sequence length="1023" mass="116426">MSTESGVDDCVLLSEVTLDAVTENLRARIAADIPYTKIGNVILSVNPHRDIPNLYDDRQIDYYREKGLFEVPPHIFAIADEAYRAMRDRNHDQCVLITGESGAGKTEASKIFMRYIAKVTGDTEKVREITHRLLLANPVLEAFGNAKTRLNENSSRFGKYTELEFNFKGEPIGCKITTYLLEKSRVTHHSEGERTFHVFYQLLQAPLGIRRALHLDSDVEQYCLVARGEKTIKGVDDAKQFDVLVDALQALGMDEPTRKNVFSTIASVLHLGNIQFEDHVIGGIDNGKAAADTPPGSKVTEATQQSLKFAAELLGVTPAALEQALTRRTIKDTASKGEDMVVPLTRTKAEECRNACARAIYGRLFNWLVDWLNARLTSTTSDLAGEQAEYASEGVPWSYINFFDNKVVVDLIEAKRDSILVLLDEETHMVGDTSDLTFLAKLNKRVIEHKHFDSREKSRSDKTLDHESFRVQHYAGSVQYSVHGFMGRNKDSVWPDVKQCLSGSSIPLLATLFAPDPNAAFKRSETLGTQFRNSLSALVTNMLAKQPHYIRSRLFDAKLVNHQVTYLGLLENIKCVRAGYCYRERFDRFLLRYKMLSPRTWPEWKGDVKEGIKCIFEEFKIAEKEYVWGKTKVFIASPRTLHALETKRNEIKTRLATKIQATWRMYQDRKKFTEYRNRVITAQSIARTWTQRRRYVHMRKCATTISRVYRGHMARKRLDRLRRSTLPKYSTPYLQRWWRRSKRRQYLEQTRKLCEEFKATGQKWFQFQSPPCRWCPTLSAALTRLHHCSEGTRFLRSLSPERKEQLEWKMVAASLLSKKEGYAESVPRQFKSESSSVTAAIAELLRKQAPVDAAQPLFAMVAHKLRRNDFKEAERVVVLTGKHLWLFTPDPHSPQVKAELPLAHIVGISTSTLSDGLVVLHCDMHLSEKAGGDIILRADEHVLGFIAKKQFTIRFEHVKPGDPEHAAAMEAAAATDRKRQGSNGKSLTNLALSTESLSSDAVHGTGSRYALRKHRSELQVFVP</sequence>
<evidence type="ECO:0000259" key="8">
    <source>
        <dbReference type="PROSITE" id="PS51456"/>
    </source>
</evidence>
<dbReference type="SMART" id="SM00015">
    <property type="entry name" value="IQ"/>
    <property type="match status" value="3"/>
</dbReference>
<keyword evidence="10" id="KW-0378">Hydrolase</keyword>
<proteinExistence type="inferred from homology"/>
<feature type="domain" description="Myosin motor" evidence="8">
    <location>
        <begin position="5"/>
        <end position="649"/>
    </location>
</feature>
<evidence type="ECO:0000256" key="7">
    <source>
        <dbReference type="SAM" id="MobiDB-lite"/>
    </source>
</evidence>
<dbReference type="Gene3D" id="1.20.5.190">
    <property type="match status" value="1"/>
</dbReference>
<dbReference type="GO" id="GO:0005886">
    <property type="term" value="C:plasma membrane"/>
    <property type="evidence" value="ECO:0007669"/>
    <property type="project" value="TreeGrafter"/>
</dbReference>
<gene>
    <name evidence="10" type="ORF">BCR44DRAFT_1511711</name>
</gene>
<name>A0A1Y2HUC4_9FUNG</name>
<dbReference type="PROSITE" id="PS50096">
    <property type="entry name" value="IQ"/>
    <property type="match status" value="2"/>
</dbReference>
<dbReference type="PROSITE" id="PS51757">
    <property type="entry name" value="TH1"/>
    <property type="match status" value="1"/>
</dbReference>
<dbReference type="Gene3D" id="1.20.120.720">
    <property type="entry name" value="Myosin VI head, motor domain, U50 subdomain"/>
    <property type="match status" value="1"/>
</dbReference>
<evidence type="ECO:0000256" key="3">
    <source>
        <dbReference type="ARBA" id="ARBA00023123"/>
    </source>
</evidence>
<dbReference type="Gene3D" id="6.20.240.20">
    <property type="match status" value="1"/>
</dbReference>
<dbReference type="PANTHER" id="PTHR13140">
    <property type="entry name" value="MYOSIN"/>
    <property type="match status" value="1"/>
</dbReference>
<reference evidence="10 11" key="1">
    <citation type="submission" date="2016-07" db="EMBL/GenBank/DDBJ databases">
        <title>Pervasive Adenine N6-methylation of Active Genes in Fungi.</title>
        <authorList>
            <consortium name="DOE Joint Genome Institute"/>
            <person name="Mondo S.J."/>
            <person name="Dannebaum R.O."/>
            <person name="Kuo R.C."/>
            <person name="Labutti K."/>
            <person name="Haridas S."/>
            <person name="Kuo A."/>
            <person name="Salamov A."/>
            <person name="Ahrendt S.R."/>
            <person name="Lipzen A."/>
            <person name="Sullivan W."/>
            <person name="Andreopoulos W.B."/>
            <person name="Clum A."/>
            <person name="Lindquist E."/>
            <person name="Daum C."/>
            <person name="Ramamoorthy G.K."/>
            <person name="Gryganskyi A."/>
            <person name="Culley D."/>
            <person name="Magnuson J.K."/>
            <person name="James T.Y."/>
            <person name="O'Malley M.A."/>
            <person name="Stajich J.E."/>
            <person name="Spatafora J.W."/>
            <person name="Visel A."/>
            <person name="Grigoriev I.V."/>
        </authorList>
    </citation>
    <scope>NUCLEOTIDE SEQUENCE [LARGE SCALE GENOMIC DNA]</scope>
    <source>
        <strain evidence="10 11">PL171</strain>
    </source>
</reference>
<dbReference type="InterPro" id="IPR036961">
    <property type="entry name" value="Kinesin_motor_dom_sf"/>
</dbReference>
<dbReference type="Proteomes" id="UP000193411">
    <property type="component" value="Unassembled WGS sequence"/>
</dbReference>
<comment type="similarity">
    <text evidence="6">Belongs to the TRAFAC class myosin-kinesin ATPase superfamily. Myosin family.</text>
</comment>
<keyword evidence="1 6" id="KW-0547">Nucleotide-binding</keyword>
<dbReference type="GO" id="GO:0005524">
    <property type="term" value="F:ATP binding"/>
    <property type="evidence" value="ECO:0007669"/>
    <property type="project" value="UniProtKB-UniRule"/>
</dbReference>
<keyword evidence="11" id="KW-1185">Reference proteome</keyword>
<dbReference type="PROSITE" id="PS51456">
    <property type="entry name" value="MYOSIN_MOTOR"/>
    <property type="match status" value="1"/>
</dbReference>
<dbReference type="InterPro" id="IPR000048">
    <property type="entry name" value="IQ_motif_EF-hand-BS"/>
</dbReference>
<dbReference type="CDD" id="cd23767">
    <property type="entry name" value="IQCD"/>
    <property type="match status" value="2"/>
</dbReference>
<comment type="caution">
    <text evidence="6">Lacks conserved residue(s) required for the propagation of feature annotation.</text>
</comment>
<dbReference type="SMART" id="SM00242">
    <property type="entry name" value="MYSc"/>
    <property type="match status" value="1"/>
</dbReference>
<dbReference type="Gene3D" id="1.10.10.820">
    <property type="match status" value="1"/>
</dbReference>
<dbReference type="PRINTS" id="PR00193">
    <property type="entry name" value="MYOSINHEAVY"/>
</dbReference>
<evidence type="ECO:0000313" key="11">
    <source>
        <dbReference type="Proteomes" id="UP000193411"/>
    </source>
</evidence>
<dbReference type="InterPro" id="IPR027417">
    <property type="entry name" value="P-loop_NTPase"/>
</dbReference>
<dbReference type="GO" id="GO:0030048">
    <property type="term" value="P:actin filament-based movement"/>
    <property type="evidence" value="ECO:0007669"/>
    <property type="project" value="TreeGrafter"/>
</dbReference>
<keyword evidence="3 6" id="KW-0518">Myosin</keyword>
<feature type="region of interest" description="Disordered" evidence="7">
    <location>
        <begin position="966"/>
        <end position="985"/>
    </location>
</feature>
<dbReference type="GO" id="GO:0016787">
    <property type="term" value="F:hydrolase activity"/>
    <property type="evidence" value="ECO:0007669"/>
    <property type="project" value="UniProtKB-KW"/>
</dbReference>
<feature type="domain" description="TH1" evidence="9">
    <location>
        <begin position="819"/>
        <end position="1015"/>
    </location>
</feature>
<dbReference type="InterPro" id="IPR001609">
    <property type="entry name" value="Myosin_head_motor_dom-like"/>
</dbReference>
<feature type="binding site" evidence="6">
    <location>
        <begin position="99"/>
        <end position="106"/>
    </location>
    <ligand>
        <name>ATP</name>
        <dbReference type="ChEBI" id="CHEBI:30616"/>
    </ligand>
</feature>
<dbReference type="SUPFAM" id="SSF52540">
    <property type="entry name" value="P-loop containing nucleoside triphosphate hydrolases"/>
    <property type="match status" value="1"/>
</dbReference>
<dbReference type="Pfam" id="PF00063">
    <property type="entry name" value="Myosin_head"/>
    <property type="match status" value="2"/>
</dbReference>
<accession>A0A1Y2HUC4</accession>
<evidence type="ECO:0000256" key="4">
    <source>
        <dbReference type="ARBA" id="ARBA00023175"/>
    </source>
</evidence>
<dbReference type="PANTHER" id="PTHR13140:SF679">
    <property type="entry name" value="UNCONVENTIONAL MYOSIN IC"/>
    <property type="match status" value="1"/>
</dbReference>
<dbReference type="EMBL" id="MCFL01000012">
    <property type="protein sequence ID" value="ORZ37564.1"/>
    <property type="molecule type" value="Genomic_DNA"/>
</dbReference>
<dbReference type="GO" id="GO:0006897">
    <property type="term" value="P:endocytosis"/>
    <property type="evidence" value="ECO:0007669"/>
    <property type="project" value="TreeGrafter"/>
</dbReference>
<evidence type="ECO:0000256" key="2">
    <source>
        <dbReference type="ARBA" id="ARBA00022840"/>
    </source>
</evidence>
<keyword evidence="5 6" id="KW-0009">Actin-binding</keyword>
<dbReference type="AlphaFoldDB" id="A0A1Y2HUC4"/>
<dbReference type="Pfam" id="PF06017">
    <property type="entry name" value="Myosin_TH1"/>
    <property type="match status" value="1"/>
</dbReference>
<comment type="caution">
    <text evidence="10">The sequence shown here is derived from an EMBL/GenBank/DDBJ whole genome shotgun (WGS) entry which is preliminary data.</text>
</comment>
<dbReference type="Gene3D" id="3.40.850.10">
    <property type="entry name" value="Kinesin motor domain"/>
    <property type="match status" value="2"/>
</dbReference>
<dbReference type="GO" id="GO:0016459">
    <property type="term" value="C:myosin complex"/>
    <property type="evidence" value="ECO:0007669"/>
    <property type="project" value="UniProtKB-KW"/>
</dbReference>
<evidence type="ECO:0000256" key="1">
    <source>
        <dbReference type="ARBA" id="ARBA00022741"/>
    </source>
</evidence>
<keyword evidence="4 6" id="KW-0505">Motor protein</keyword>
<dbReference type="STRING" id="765915.A0A1Y2HUC4"/>
<dbReference type="GO" id="GO:0007015">
    <property type="term" value="P:actin filament organization"/>
    <property type="evidence" value="ECO:0007669"/>
    <property type="project" value="TreeGrafter"/>
</dbReference>
<keyword evidence="2 6" id="KW-0067">ATP-binding</keyword>
<dbReference type="InterPro" id="IPR010926">
    <property type="entry name" value="Myosin_TH1"/>
</dbReference>
<evidence type="ECO:0000313" key="10">
    <source>
        <dbReference type="EMBL" id="ORZ37564.1"/>
    </source>
</evidence>